<gene>
    <name evidence="2" type="ORF">BCR41DRAFT_400865</name>
</gene>
<evidence type="ECO:0000313" key="2">
    <source>
        <dbReference type="EMBL" id="ORZ04845.1"/>
    </source>
</evidence>
<dbReference type="GeneID" id="33571013"/>
<dbReference type="InParanoid" id="A0A1Y2GBF8"/>
<feature type="compositionally biased region" description="Polar residues" evidence="1">
    <location>
        <begin position="117"/>
        <end position="132"/>
    </location>
</feature>
<comment type="caution">
    <text evidence="2">The sequence shown here is derived from an EMBL/GenBank/DDBJ whole genome shotgun (WGS) entry which is preliminary data.</text>
</comment>
<dbReference type="AlphaFoldDB" id="A0A1Y2GBF8"/>
<sequence>MTFTDVTTSLQQAFIAVSGPDFRPFPSIATISYIQARADIETGQYVIMWEDIQQVFDNAKYLRVDAEVIPFITDQNSKDLVPLRVQYRPGVTLQVVVRAPDHANVPSKEIKEAMTEHFSQQRAETEKNQSPSAGDFSNAEANGSCGIPTPAGDAAKNSEKCRRAVADAEEVG</sequence>
<evidence type="ECO:0000256" key="1">
    <source>
        <dbReference type="SAM" id="MobiDB-lite"/>
    </source>
</evidence>
<proteinExistence type="predicted"/>
<name>A0A1Y2GBF8_9FUNG</name>
<keyword evidence="3" id="KW-1185">Reference proteome</keyword>
<dbReference type="OrthoDB" id="2448945at2759"/>
<reference evidence="2 3" key="1">
    <citation type="submission" date="2016-07" db="EMBL/GenBank/DDBJ databases">
        <title>Pervasive Adenine N6-methylation of Active Genes in Fungi.</title>
        <authorList>
            <consortium name="DOE Joint Genome Institute"/>
            <person name="Mondo S.J."/>
            <person name="Dannebaum R.O."/>
            <person name="Kuo R.C."/>
            <person name="Labutti K."/>
            <person name="Haridas S."/>
            <person name="Kuo A."/>
            <person name="Salamov A."/>
            <person name="Ahrendt S.R."/>
            <person name="Lipzen A."/>
            <person name="Sullivan W."/>
            <person name="Andreopoulos W.B."/>
            <person name="Clum A."/>
            <person name="Lindquist E."/>
            <person name="Daum C."/>
            <person name="Ramamoorthy G.K."/>
            <person name="Gryganskyi A."/>
            <person name="Culley D."/>
            <person name="Magnuson J.K."/>
            <person name="James T.Y."/>
            <person name="O'Malley M.A."/>
            <person name="Stajich J.E."/>
            <person name="Spatafora J.W."/>
            <person name="Visel A."/>
            <person name="Grigoriev I.V."/>
        </authorList>
    </citation>
    <scope>NUCLEOTIDE SEQUENCE [LARGE SCALE GENOMIC DNA]</scope>
    <source>
        <strain evidence="2 3">NRRL 3116</strain>
    </source>
</reference>
<feature type="region of interest" description="Disordered" evidence="1">
    <location>
        <begin position="115"/>
        <end position="172"/>
    </location>
</feature>
<dbReference type="RefSeq" id="XP_021876782.1">
    <property type="nucleotide sequence ID" value="XM_022029170.1"/>
</dbReference>
<evidence type="ECO:0000313" key="3">
    <source>
        <dbReference type="Proteomes" id="UP000193648"/>
    </source>
</evidence>
<dbReference type="Proteomes" id="UP000193648">
    <property type="component" value="Unassembled WGS sequence"/>
</dbReference>
<dbReference type="EMBL" id="MCFF01000054">
    <property type="protein sequence ID" value="ORZ04845.1"/>
    <property type="molecule type" value="Genomic_DNA"/>
</dbReference>
<organism evidence="2 3">
    <name type="scientific">Lobosporangium transversale</name>
    <dbReference type="NCBI Taxonomy" id="64571"/>
    <lineage>
        <taxon>Eukaryota</taxon>
        <taxon>Fungi</taxon>
        <taxon>Fungi incertae sedis</taxon>
        <taxon>Mucoromycota</taxon>
        <taxon>Mortierellomycotina</taxon>
        <taxon>Mortierellomycetes</taxon>
        <taxon>Mortierellales</taxon>
        <taxon>Mortierellaceae</taxon>
        <taxon>Lobosporangium</taxon>
    </lineage>
</organism>
<protein>
    <submittedName>
        <fullName evidence="2">Uncharacterized protein</fullName>
    </submittedName>
</protein>
<accession>A0A1Y2GBF8</accession>
<feature type="compositionally biased region" description="Basic and acidic residues" evidence="1">
    <location>
        <begin position="156"/>
        <end position="166"/>
    </location>
</feature>